<reference evidence="5" key="1">
    <citation type="journal article" date="2020" name="Cell">
        <title>Large-Scale Comparative Analyses of Tick Genomes Elucidate Their Genetic Diversity and Vector Capacities.</title>
        <authorList>
            <consortium name="Tick Genome and Microbiome Consortium (TIGMIC)"/>
            <person name="Jia N."/>
            <person name="Wang J."/>
            <person name="Shi W."/>
            <person name="Du L."/>
            <person name="Sun Y."/>
            <person name="Zhan W."/>
            <person name="Jiang J.F."/>
            <person name="Wang Q."/>
            <person name="Zhang B."/>
            <person name="Ji P."/>
            <person name="Bell-Sakyi L."/>
            <person name="Cui X.M."/>
            <person name="Yuan T.T."/>
            <person name="Jiang B.G."/>
            <person name="Yang W.F."/>
            <person name="Lam T.T."/>
            <person name="Chang Q.C."/>
            <person name="Ding S.J."/>
            <person name="Wang X.J."/>
            <person name="Zhu J.G."/>
            <person name="Ruan X.D."/>
            <person name="Zhao L."/>
            <person name="Wei J.T."/>
            <person name="Ye R.Z."/>
            <person name="Que T.C."/>
            <person name="Du C.H."/>
            <person name="Zhou Y.H."/>
            <person name="Cheng J.X."/>
            <person name="Dai P.F."/>
            <person name="Guo W.B."/>
            <person name="Han X.H."/>
            <person name="Huang E.J."/>
            <person name="Li L.F."/>
            <person name="Wei W."/>
            <person name="Gao Y.C."/>
            <person name="Liu J.Z."/>
            <person name="Shao H.Z."/>
            <person name="Wang X."/>
            <person name="Wang C.C."/>
            <person name="Yang T.C."/>
            <person name="Huo Q.B."/>
            <person name="Li W."/>
            <person name="Chen H.Y."/>
            <person name="Chen S.E."/>
            <person name="Zhou L.G."/>
            <person name="Ni X.B."/>
            <person name="Tian J.H."/>
            <person name="Sheng Y."/>
            <person name="Liu T."/>
            <person name="Pan Y.S."/>
            <person name="Xia L.Y."/>
            <person name="Li J."/>
            <person name="Zhao F."/>
            <person name="Cao W.C."/>
        </authorList>
    </citation>
    <scope>NUCLEOTIDE SEQUENCE</scope>
    <source>
        <strain evidence="5">Rmic-2018</strain>
    </source>
</reference>
<dbReference type="PANTHER" id="PTHR12587">
    <property type="entry name" value="LAR INTERACTING PROTEIN LIP -RELATED PROTEIN"/>
    <property type="match status" value="1"/>
</dbReference>
<proteinExistence type="predicted"/>
<dbReference type="Pfam" id="PF26022">
    <property type="entry name" value="CC_Liprin_beta"/>
    <property type="match status" value="1"/>
</dbReference>
<dbReference type="GO" id="GO:0048786">
    <property type="term" value="C:presynaptic active zone"/>
    <property type="evidence" value="ECO:0007669"/>
    <property type="project" value="TreeGrafter"/>
</dbReference>
<evidence type="ECO:0000256" key="3">
    <source>
        <dbReference type="SAM" id="MobiDB-lite"/>
    </source>
</evidence>
<gene>
    <name evidence="5" type="ORF">HPB51_024910</name>
</gene>
<reference evidence="5" key="2">
    <citation type="submission" date="2021-09" db="EMBL/GenBank/DDBJ databases">
        <authorList>
            <person name="Jia N."/>
            <person name="Wang J."/>
            <person name="Shi W."/>
            <person name="Du L."/>
            <person name="Sun Y."/>
            <person name="Zhan W."/>
            <person name="Jiang J."/>
            <person name="Wang Q."/>
            <person name="Zhang B."/>
            <person name="Ji P."/>
            <person name="Sakyi L.B."/>
            <person name="Cui X."/>
            <person name="Yuan T."/>
            <person name="Jiang B."/>
            <person name="Yang W."/>
            <person name="Lam T.T.-Y."/>
            <person name="Chang Q."/>
            <person name="Ding S."/>
            <person name="Wang X."/>
            <person name="Zhu J."/>
            <person name="Ruan X."/>
            <person name="Zhao L."/>
            <person name="Wei J."/>
            <person name="Que T."/>
            <person name="Du C."/>
            <person name="Cheng J."/>
            <person name="Dai P."/>
            <person name="Han X."/>
            <person name="Huang E."/>
            <person name="Gao Y."/>
            <person name="Liu J."/>
            <person name="Shao H."/>
            <person name="Ye R."/>
            <person name="Li L."/>
            <person name="Wei W."/>
            <person name="Wang X."/>
            <person name="Wang C."/>
            <person name="Huo Q."/>
            <person name="Li W."/>
            <person name="Guo W."/>
            <person name="Chen H."/>
            <person name="Chen S."/>
            <person name="Zhou L."/>
            <person name="Zhou L."/>
            <person name="Ni X."/>
            <person name="Tian J."/>
            <person name="Zhou Y."/>
            <person name="Sheng Y."/>
            <person name="Liu T."/>
            <person name="Pan Y."/>
            <person name="Xia L."/>
            <person name="Li J."/>
            <person name="Zhao F."/>
            <person name="Cao W."/>
        </authorList>
    </citation>
    <scope>NUCLEOTIDE SEQUENCE</scope>
    <source>
        <strain evidence="5">Rmic-2018</strain>
        <tissue evidence="5">Larvae</tissue>
    </source>
</reference>
<dbReference type="AlphaFoldDB" id="A0A9J6DWZ6"/>
<feature type="coiled-coil region" evidence="2">
    <location>
        <begin position="249"/>
        <end position="360"/>
    </location>
</feature>
<name>A0A9J6DWZ6_RHIMP</name>
<evidence type="ECO:0000256" key="1">
    <source>
        <dbReference type="ARBA" id="ARBA00022737"/>
    </source>
</evidence>
<dbReference type="GO" id="GO:0007528">
    <property type="term" value="P:neuromuscular junction development"/>
    <property type="evidence" value="ECO:0007669"/>
    <property type="project" value="TreeGrafter"/>
</dbReference>
<sequence>MYYGPPLQSSLSRRAWAEVGGVVDMMSEDPANSSPSTSGYSTPWSASLQRSQARRRLDHLDDRGGADDEDDDDDGGTSTPTPLPQPAAHQRPSDAAADSWSSGADWRSSRPPRRRRPARSSDHERGRSPSHARQPWVEERRSLDACDPHLLAVMAAAAQPWIAAAASSPPATPCCCSPPPQHCAHGCGSHAWASQQQRRRGCCCGVAAANWTPSSCGRCFAEPHSASRGSACQSWIGGGRCKTPVSGDYGDLQDKMSHLEAEKENLALQVSVLSDQLELQKDKIAELESSLLDKKLLLERTEQLLKQEMTLKKKIENDRLELLSDVPALKLKLVTAEREKSELESKVKKLETDVVLLRSHLAEREAELITRCGRVPASPHHGSVSSVADSFRATPTKLDDAFNLLICKDCNTVDAIIKECQRFEAAKSRGITHNFVRLPNTAATWSCEDGPALQTPLTAEHVTKIIRRELEALSPASVGSHACDSSPQMVPLVHAIVRQELSDAELASECTTAPSQPIDRRQPPVSYAQSQNLPARPRNPAE</sequence>
<dbReference type="EMBL" id="JABSTU010000007">
    <property type="protein sequence ID" value="KAH8026795.1"/>
    <property type="molecule type" value="Genomic_DNA"/>
</dbReference>
<evidence type="ECO:0000313" key="6">
    <source>
        <dbReference type="Proteomes" id="UP000821866"/>
    </source>
</evidence>
<feature type="domain" description="Liprin-beta-1/2 coiled-coil" evidence="4">
    <location>
        <begin position="253"/>
        <end position="361"/>
    </location>
</feature>
<evidence type="ECO:0000256" key="2">
    <source>
        <dbReference type="SAM" id="Coils"/>
    </source>
</evidence>
<comment type="caution">
    <text evidence="5">The sequence shown here is derived from an EMBL/GenBank/DDBJ whole genome shotgun (WGS) entry which is preliminary data.</text>
</comment>
<feature type="region of interest" description="Disordered" evidence="3">
    <location>
        <begin position="25"/>
        <end position="139"/>
    </location>
</feature>
<dbReference type="PANTHER" id="PTHR12587:SF14">
    <property type="entry name" value="AT31531P"/>
    <property type="match status" value="1"/>
</dbReference>
<dbReference type="InterPro" id="IPR058914">
    <property type="entry name" value="LIPB1/2_CC"/>
</dbReference>
<dbReference type="Proteomes" id="UP000821866">
    <property type="component" value="Unassembled WGS sequence"/>
</dbReference>
<feature type="compositionally biased region" description="Polar residues" evidence="3">
    <location>
        <begin position="30"/>
        <end position="44"/>
    </location>
</feature>
<keyword evidence="1" id="KW-0677">Repeat</keyword>
<feature type="region of interest" description="Disordered" evidence="3">
    <location>
        <begin position="506"/>
        <end position="542"/>
    </location>
</feature>
<organism evidence="5 6">
    <name type="scientific">Rhipicephalus microplus</name>
    <name type="common">Cattle tick</name>
    <name type="synonym">Boophilus microplus</name>
    <dbReference type="NCBI Taxonomy" id="6941"/>
    <lineage>
        <taxon>Eukaryota</taxon>
        <taxon>Metazoa</taxon>
        <taxon>Ecdysozoa</taxon>
        <taxon>Arthropoda</taxon>
        <taxon>Chelicerata</taxon>
        <taxon>Arachnida</taxon>
        <taxon>Acari</taxon>
        <taxon>Parasitiformes</taxon>
        <taxon>Ixodida</taxon>
        <taxon>Ixodoidea</taxon>
        <taxon>Ixodidae</taxon>
        <taxon>Rhipicephalinae</taxon>
        <taxon>Rhipicephalus</taxon>
        <taxon>Boophilus</taxon>
    </lineage>
</organism>
<evidence type="ECO:0000313" key="5">
    <source>
        <dbReference type="EMBL" id="KAH8026795.1"/>
    </source>
</evidence>
<accession>A0A9J6DWZ6</accession>
<dbReference type="VEuPathDB" id="VectorBase:LOC119170886"/>
<evidence type="ECO:0000259" key="4">
    <source>
        <dbReference type="Pfam" id="PF26022"/>
    </source>
</evidence>
<keyword evidence="2" id="KW-0175">Coiled coil</keyword>
<feature type="compositionally biased region" description="Low complexity" evidence="3">
    <location>
        <begin position="93"/>
        <end position="106"/>
    </location>
</feature>
<protein>
    <recommendedName>
        <fullName evidence="4">Liprin-beta-1/2 coiled-coil domain-containing protein</fullName>
    </recommendedName>
</protein>
<dbReference type="InterPro" id="IPR029515">
    <property type="entry name" value="Liprin"/>
</dbReference>
<keyword evidence="6" id="KW-1185">Reference proteome</keyword>